<keyword evidence="16" id="KW-1185">Reference proteome</keyword>
<dbReference type="Gene3D" id="2.60.40.10">
    <property type="entry name" value="Immunoglobulins"/>
    <property type="match status" value="2"/>
</dbReference>
<evidence type="ECO:0000256" key="13">
    <source>
        <dbReference type="SAM" id="Phobius"/>
    </source>
</evidence>
<dbReference type="Gene3D" id="3.30.1680.10">
    <property type="entry name" value="ligand-binding face of the semaphorins, domain 2"/>
    <property type="match status" value="1"/>
</dbReference>
<keyword evidence="5" id="KW-0732">Signal</keyword>
<comment type="caution">
    <text evidence="12">Lacks conserved residue(s) required for the propagation of feature annotation.</text>
</comment>
<evidence type="ECO:0000256" key="5">
    <source>
        <dbReference type="ARBA" id="ARBA00022729"/>
    </source>
</evidence>
<dbReference type="InterPro" id="IPR001627">
    <property type="entry name" value="Semap_dom"/>
</dbReference>
<keyword evidence="3" id="KW-1003">Cell membrane</keyword>
<evidence type="ECO:0000256" key="1">
    <source>
        <dbReference type="ARBA" id="ARBA00004162"/>
    </source>
</evidence>
<dbReference type="GO" id="GO:0008045">
    <property type="term" value="P:motor neuron axon guidance"/>
    <property type="evidence" value="ECO:0007669"/>
    <property type="project" value="TreeGrafter"/>
</dbReference>
<dbReference type="PANTHER" id="PTHR22625">
    <property type="entry name" value="PLEXIN"/>
    <property type="match status" value="1"/>
</dbReference>
<dbReference type="SUPFAM" id="SSF101912">
    <property type="entry name" value="Sema domain"/>
    <property type="match status" value="1"/>
</dbReference>
<dbReference type="GO" id="GO:0030334">
    <property type="term" value="P:regulation of cell migration"/>
    <property type="evidence" value="ECO:0007669"/>
    <property type="project" value="TreeGrafter"/>
</dbReference>
<dbReference type="GO" id="GO:0002116">
    <property type="term" value="C:semaphorin receptor complex"/>
    <property type="evidence" value="ECO:0007669"/>
    <property type="project" value="TreeGrafter"/>
</dbReference>
<proteinExistence type="inferred from homology"/>
<comment type="subcellular location">
    <subcellularLocation>
        <location evidence="1">Cell membrane</location>
        <topology evidence="1">Single-pass membrane protein</topology>
    </subcellularLocation>
</comment>
<evidence type="ECO:0000313" key="17">
    <source>
        <dbReference type="WBParaSite" id="EVEC_0000488901-mRNA-1"/>
    </source>
</evidence>
<reference evidence="15 16" key="2">
    <citation type="submission" date="2018-10" db="EMBL/GenBank/DDBJ databases">
        <authorList>
            <consortium name="Pathogen Informatics"/>
        </authorList>
    </citation>
    <scope>NUCLEOTIDE SEQUENCE [LARGE SCALE GENOMIC DNA]</scope>
</reference>
<dbReference type="PROSITE" id="PS51004">
    <property type="entry name" value="SEMA"/>
    <property type="match status" value="1"/>
</dbReference>
<evidence type="ECO:0000256" key="2">
    <source>
        <dbReference type="ARBA" id="ARBA00010297"/>
    </source>
</evidence>
<name>A0A158QAE5_ENTVE</name>
<keyword evidence="7" id="KW-0524">Neurogenesis</keyword>
<dbReference type="EMBL" id="UXUI01007902">
    <property type="protein sequence ID" value="VDD89846.1"/>
    <property type="molecule type" value="Genomic_DNA"/>
</dbReference>
<dbReference type="OrthoDB" id="125363at2759"/>
<dbReference type="Proteomes" id="UP000274131">
    <property type="component" value="Unassembled WGS sequence"/>
</dbReference>
<keyword evidence="6" id="KW-0677">Repeat</keyword>
<dbReference type="InterPro" id="IPR016201">
    <property type="entry name" value="PSI"/>
</dbReference>
<keyword evidence="11" id="KW-0325">Glycoprotein</keyword>
<dbReference type="Pfam" id="PF01437">
    <property type="entry name" value="PSI"/>
    <property type="match status" value="1"/>
</dbReference>
<dbReference type="Pfam" id="PF08337">
    <property type="entry name" value="Plexin_cytopl"/>
    <property type="match status" value="2"/>
</dbReference>
<dbReference type="GO" id="GO:0017154">
    <property type="term" value="F:semaphorin receptor activity"/>
    <property type="evidence" value="ECO:0007669"/>
    <property type="project" value="InterPro"/>
</dbReference>
<dbReference type="InterPro" id="IPR031148">
    <property type="entry name" value="Plexin"/>
</dbReference>
<evidence type="ECO:0000256" key="3">
    <source>
        <dbReference type="ARBA" id="ARBA00022475"/>
    </source>
</evidence>
<dbReference type="WBParaSite" id="EVEC_0000488901-mRNA-1">
    <property type="protein sequence ID" value="EVEC_0000488901-mRNA-1"/>
    <property type="gene ID" value="EVEC_0000488901"/>
</dbReference>
<dbReference type="SUPFAM" id="SSF103575">
    <property type="entry name" value="Plexin repeat"/>
    <property type="match status" value="1"/>
</dbReference>
<evidence type="ECO:0000256" key="10">
    <source>
        <dbReference type="ARBA" id="ARBA00023157"/>
    </source>
</evidence>
<dbReference type="AlphaFoldDB" id="A0A158QAE5"/>
<evidence type="ECO:0000256" key="8">
    <source>
        <dbReference type="ARBA" id="ARBA00022989"/>
    </source>
</evidence>
<feature type="transmembrane region" description="Helical" evidence="13">
    <location>
        <begin position="1045"/>
        <end position="1064"/>
    </location>
</feature>
<dbReference type="STRING" id="51028.A0A158QAE5"/>
<dbReference type="InterPro" id="IPR015943">
    <property type="entry name" value="WD40/YVTN_repeat-like_dom_sf"/>
</dbReference>
<dbReference type="InterPro" id="IPR013783">
    <property type="entry name" value="Ig-like_fold"/>
</dbReference>
<dbReference type="SMART" id="SM00429">
    <property type="entry name" value="IPT"/>
    <property type="match status" value="3"/>
</dbReference>
<dbReference type="InterPro" id="IPR036352">
    <property type="entry name" value="Semap_dom_sf"/>
</dbReference>
<dbReference type="Pfam" id="PF01833">
    <property type="entry name" value="TIG"/>
    <property type="match status" value="3"/>
</dbReference>
<dbReference type="SMART" id="SM00630">
    <property type="entry name" value="Sema"/>
    <property type="match status" value="1"/>
</dbReference>
<evidence type="ECO:0000256" key="4">
    <source>
        <dbReference type="ARBA" id="ARBA00022692"/>
    </source>
</evidence>
<evidence type="ECO:0000256" key="7">
    <source>
        <dbReference type="ARBA" id="ARBA00022902"/>
    </source>
</evidence>
<dbReference type="Gene3D" id="1.10.506.10">
    <property type="entry name" value="GTPase Activation - p120gap, domain 1"/>
    <property type="match status" value="1"/>
</dbReference>
<evidence type="ECO:0000256" key="11">
    <source>
        <dbReference type="ARBA" id="ARBA00023180"/>
    </source>
</evidence>
<dbReference type="InterPro" id="IPR008936">
    <property type="entry name" value="Rho_GTPase_activation_prot"/>
</dbReference>
<dbReference type="SUPFAM" id="SSF48350">
    <property type="entry name" value="GTPase activation domain, GAP"/>
    <property type="match status" value="1"/>
</dbReference>
<dbReference type="SUPFAM" id="SSF81296">
    <property type="entry name" value="E set domains"/>
    <property type="match status" value="2"/>
</dbReference>
<dbReference type="InterPro" id="IPR002165">
    <property type="entry name" value="Plexin_repeat"/>
</dbReference>
<reference evidence="17" key="1">
    <citation type="submission" date="2016-04" db="UniProtKB">
        <authorList>
            <consortium name="WormBaseParasite"/>
        </authorList>
    </citation>
    <scope>IDENTIFICATION</scope>
</reference>
<dbReference type="SMART" id="SM00423">
    <property type="entry name" value="PSI"/>
    <property type="match status" value="2"/>
</dbReference>
<organism evidence="17">
    <name type="scientific">Enterobius vermicularis</name>
    <name type="common">Human pinworm</name>
    <dbReference type="NCBI Taxonomy" id="51028"/>
    <lineage>
        <taxon>Eukaryota</taxon>
        <taxon>Metazoa</taxon>
        <taxon>Ecdysozoa</taxon>
        <taxon>Nematoda</taxon>
        <taxon>Chromadorea</taxon>
        <taxon>Rhabditida</taxon>
        <taxon>Spirurina</taxon>
        <taxon>Oxyuridomorpha</taxon>
        <taxon>Oxyuroidea</taxon>
        <taxon>Oxyuridae</taxon>
        <taxon>Enterobius</taxon>
    </lineage>
</organism>
<dbReference type="GO" id="GO:0097374">
    <property type="term" value="P:sensory neuron axon guidance"/>
    <property type="evidence" value="ECO:0007669"/>
    <property type="project" value="TreeGrafter"/>
</dbReference>
<keyword evidence="9 13" id="KW-0472">Membrane</keyword>
<dbReference type="GO" id="GO:0008360">
    <property type="term" value="P:regulation of cell shape"/>
    <property type="evidence" value="ECO:0007669"/>
    <property type="project" value="TreeGrafter"/>
</dbReference>
<dbReference type="InterPro" id="IPR002909">
    <property type="entry name" value="IPT_dom"/>
</dbReference>
<dbReference type="GO" id="GO:0007162">
    <property type="term" value="P:negative regulation of cell adhesion"/>
    <property type="evidence" value="ECO:0007669"/>
    <property type="project" value="TreeGrafter"/>
</dbReference>
<keyword evidence="10" id="KW-1015">Disulfide bond</keyword>
<dbReference type="Gene3D" id="2.130.10.10">
    <property type="entry name" value="YVTN repeat-like/Quinoprotein amine dehydrogenase"/>
    <property type="match status" value="1"/>
</dbReference>
<evidence type="ECO:0000256" key="12">
    <source>
        <dbReference type="PROSITE-ProRule" id="PRU00352"/>
    </source>
</evidence>
<comment type="similarity">
    <text evidence="2">Belongs to the plexin family.</text>
</comment>
<evidence type="ECO:0000256" key="6">
    <source>
        <dbReference type="ARBA" id="ARBA00022737"/>
    </source>
</evidence>
<dbReference type="InterPro" id="IPR013548">
    <property type="entry name" value="Plexin_cytoplasmic_RasGAP_dom"/>
</dbReference>
<evidence type="ECO:0000256" key="9">
    <source>
        <dbReference type="ARBA" id="ARBA00023136"/>
    </source>
</evidence>
<dbReference type="GO" id="GO:0050772">
    <property type="term" value="P:positive regulation of axonogenesis"/>
    <property type="evidence" value="ECO:0007669"/>
    <property type="project" value="TreeGrafter"/>
</dbReference>
<dbReference type="PANTHER" id="PTHR22625:SF44">
    <property type="entry name" value="PLEXIN-B"/>
    <property type="match status" value="1"/>
</dbReference>
<keyword evidence="4 13" id="KW-0812">Transmembrane</keyword>
<accession>A0A158QAE5</accession>
<evidence type="ECO:0000313" key="16">
    <source>
        <dbReference type="Proteomes" id="UP000274131"/>
    </source>
</evidence>
<evidence type="ECO:0000259" key="14">
    <source>
        <dbReference type="PROSITE" id="PS51004"/>
    </source>
</evidence>
<sequence length="1265" mass="141462">MKLFSFCSKLKEYSEEESLKLFQAYVASVNHLSCLNLTGDLKVLSSLVTGPQYDSVLCNYDGISCLKNAKRTKQNYISRLLHVTRNNGILECGSLKQGICQMRHPLTLEVILNGSVPVVPNDNNSSCVALVDDNDILYVASTHTPESPYRESMPAVCSREPPNYNTINAGSIEGEAAVHIRYEYRRTLKVDYIAAFFHHQFVYFISLLPQKTETSKLIRICKNDTRYVSYSEIDLRCIGEDNHSFNRVTTATLIDDTVFATFTDSSGSKSAICVYRMRKIKLNFWYNLDRCHSGSNTIGLPHIGRDTKCVNRSHLPLPEDTCTMGVGGVIGCDEISDFQLNAVIRSSASTHLDNITVLIIGTENGSVLQVRKNFFLLILPFQLFKLSINDCELHSSCKQCVTGANPLCGWCILEGRCTLRSTCSSGLLIDSCPVDAPAIPSNISAISNDAQIFVPLGQYSVPDNTQDNSTITVTVYSCTAMAVDCSSCFYLASKWNCSWCDGKCTHRTNCNSTSFDHSPDTICESGPLEGGTLVEVTGRDLGFSSKSVDDAVLIGKSKCNVVAYEMSSKFACIVEPGVEGSFPVEILIGKTGRRHAKSKTLYSFVRPFATRVFPNFGPKSGGTRVTIYGSNLTIGSSVTVMFGKIPCQVIKEVSTKYDVSSVGPIRITIDKHTEVLQTSFEYRSDPEITSIYPTATFKSGGRLIFVKGEHLDSVLHPRIFISATNDSRDGSISELADCIIQNSTSMFCRTPKLTVVPDPIFAPFSGIRMHKPGDLFVIEGNHLSHAAFPSEYQVFIGSEHCIVTELEKERLLCKGPEVQPRATDEKGNTVEGGRPLFVVIVGSLRYELGLVEYETFALKYSTFYLLNQFTSTVLFAILSQKHALENRLFSLSVFSESLAATAQLDSLLWNKQFVITLVEITESDYSLSTNDRALFASLLTASLLRNMNYFTDIVITLLTYHTEKCIKNRNAHLLFRQNSSIIEKIFSFWLSFCLYDDLRSSLGAPLYFLQEVIRKQVTKGPVDEMTGSARYTLNDHNLLREPVNAVFLVRFIFFTSLLLLKLCWRVMFWMIQKYINDLYKSVLLLQSDEIPVVVKYVFDLFDDIARQNNVSIFWKANAWTLRFWLMQVSHPACLFDCERSIAANYSLVTIATSLTDLLSSDCSYLEIMFAKDVERQRSNVKGFFRRVKSAKTVTGEQLSAKVAQVSKVGFSINTELLSWIRNAGLKLVDGLYDDSSACDYHLGQRLSEILNVPFRENEHIYATLQ</sequence>
<evidence type="ECO:0000313" key="15">
    <source>
        <dbReference type="EMBL" id="VDD89846.1"/>
    </source>
</evidence>
<dbReference type="InterPro" id="IPR014756">
    <property type="entry name" value="Ig_E-set"/>
</dbReference>
<dbReference type="GO" id="GO:0005886">
    <property type="term" value="C:plasma membrane"/>
    <property type="evidence" value="ECO:0007669"/>
    <property type="project" value="UniProtKB-SubCell"/>
</dbReference>
<dbReference type="Pfam" id="PF01403">
    <property type="entry name" value="Sema"/>
    <property type="match status" value="1"/>
</dbReference>
<gene>
    <name evidence="15" type="ORF">EVEC_LOCUS4597</name>
</gene>
<keyword evidence="8 13" id="KW-1133">Transmembrane helix</keyword>
<protein>
    <submittedName>
        <fullName evidence="17">Sema domain-containing protein</fullName>
    </submittedName>
</protein>
<feature type="domain" description="Sema" evidence="14">
    <location>
        <begin position="1"/>
        <end position="434"/>
    </location>
</feature>